<keyword evidence="3" id="KW-0813">Transport</keyword>
<dbReference type="Gene3D" id="3.30.1360.100">
    <property type="entry name" value="General secretion pathway protein M, EpsM"/>
    <property type="match status" value="1"/>
</dbReference>
<evidence type="ECO:0000313" key="11">
    <source>
        <dbReference type="Proteomes" id="UP000654304"/>
    </source>
</evidence>
<keyword evidence="6" id="KW-0812">Transmembrane</keyword>
<keyword evidence="9" id="KW-0472">Membrane</keyword>
<dbReference type="Pfam" id="PF04612">
    <property type="entry name" value="T2SSM"/>
    <property type="match status" value="1"/>
</dbReference>
<keyword evidence="4" id="KW-1003">Cell membrane</keyword>
<dbReference type="InterPro" id="IPR007690">
    <property type="entry name" value="T2SS_GspM"/>
</dbReference>
<evidence type="ECO:0000256" key="9">
    <source>
        <dbReference type="ARBA" id="ARBA00023136"/>
    </source>
</evidence>
<dbReference type="InterPro" id="IPR023229">
    <property type="entry name" value="T2SS_M_periplasmic_sf"/>
</dbReference>
<sequence length="167" mass="18820">MQKELLAQFFLYWNARNPREQKMLSAAAVVLVLTLVFVLLIDPALSGVSRLQKEIPQNRQKLAEMTAMNNQYTQLAANLNQMVEPVSRESIENSLSARGMKAQTLSVVDEVVRLQIQSASYANVMEWLVELQKSARVVVDEAKLNALPETGQVNVNLTLRQQRANPR</sequence>
<evidence type="ECO:0000256" key="4">
    <source>
        <dbReference type="ARBA" id="ARBA00022475"/>
    </source>
</evidence>
<organism evidence="10 11">
    <name type="scientific">Undibacterium curvum</name>
    <dbReference type="NCBI Taxonomy" id="2762294"/>
    <lineage>
        <taxon>Bacteria</taxon>
        <taxon>Pseudomonadati</taxon>
        <taxon>Pseudomonadota</taxon>
        <taxon>Betaproteobacteria</taxon>
        <taxon>Burkholderiales</taxon>
        <taxon>Oxalobacteraceae</taxon>
        <taxon>Undibacterium</taxon>
    </lineage>
</organism>
<name>A0ABR7A794_9BURK</name>
<dbReference type="Proteomes" id="UP000654304">
    <property type="component" value="Unassembled WGS sequence"/>
</dbReference>
<keyword evidence="8" id="KW-1133">Transmembrane helix</keyword>
<evidence type="ECO:0000313" key="10">
    <source>
        <dbReference type="EMBL" id="MBC3932778.1"/>
    </source>
</evidence>
<comment type="subcellular location">
    <subcellularLocation>
        <location evidence="1">Cell inner membrane</location>
        <topology evidence="1">Single-pass membrane protein</topology>
    </subcellularLocation>
</comment>
<evidence type="ECO:0000256" key="1">
    <source>
        <dbReference type="ARBA" id="ARBA00004377"/>
    </source>
</evidence>
<evidence type="ECO:0000256" key="5">
    <source>
        <dbReference type="ARBA" id="ARBA00022519"/>
    </source>
</evidence>
<proteinExistence type="inferred from homology"/>
<evidence type="ECO:0000256" key="3">
    <source>
        <dbReference type="ARBA" id="ARBA00022448"/>
    </source>
</evidence>
<evidence type="ECO:0000256" key="8">
    <source>
        <dbReference type="ARBA" id="ARBA00022989"/>
    </source>
</evidence>
<reference evidence="10 11" key="1">
    <citation type="submission" date="2020-08" db="EMBL/GenBank/DDBJ databases">
        <title>Novel species isolated from subtropical streams in China.</title>
        <authorList>
            <person name="Lu H."/>
        </authorList>
    </citation>
    <scope>NUCLEOTIDE SEQUENCE [LARGE SCALE GENOMIC DNA]</scope>
    <source>
        <strain evidence="10 11">CY22W</strain>
    </source>
</reference>
<keyword evidence="7" id="KW-0653">Protein transport</keyword>
<comment type="similarity">
    <text evidence="2">Belongs to the GSP M family.</text>
</comment>
<keyword evidence="11" id="KW-1185">Reference proteome</keyword>
<gene>
    <name evidence="10" type="ORF">H8K43_13910</name>
</gene>
<comment type="caution">
    <text evidence="10">The sequence shown here is derived from an EMBL/GenBank/DDBJ whole genome shotgun (WGS) entry which is preliminary data.</text>
</comment>
<dbReference type="EMBL" id="JACOGD010000007">
    <property type="protein sequence ID" value="MBC3932778.1"/>
    <property type="molecule type" value="Genomic_DNA"/>
</dbReference>
<protein>
    <submittedName>
        <fullName evidence="10">Type II secretion system protein M</fullName>
    </submittedName>
</protein>
<evidence type="ECO:0000256" key="7">
    <source>
        <dbReference type="ARBA" id="ARBA00022927"/>
    </source>
</evidence>
<keyword evidence="5" id="KW-0997">Cell inner membrane</keyword>
<accession>A0ABR7A794</accession>
<dbReference type="RefSeq" id="WP_186904408.1">
    <property type="nucleotide sequence ID" value="NZ_JACOGD010000007.1"/>
</dbReference>
<dbReference type="SUPFAM" id="SSF103054">
    <property type="entry name" value="General secretion pathway protein M, EpsM"/>
    <property type="match status" value="1"/>
</dbReference>
<evidence type="ECO:0000256" key="6">
    <source>
        <dbReference type="ARBA" id="ARBA00022692"/>
    </source>
</evidence>
<evidence type="ECO:0000256" key="2">
    <source>
        <dbReference type="ARBA" id="ARBA00010637"/>
    </source>
</evidence>